<protein>
    <submittedName>
        <fullName evidence="2">Uncharacterized protein</fullName>
    </submittedName>
</protein>
<evidence type="ECO:0000313" key="3">
    <source>
        <dbReference type="Proteomes" id="UP001201812"/>
    </source>
</evidence>
<organism evidence="2 3">
    <name type="scientific">Ditylenchus destructor</name>
    <dbReference type="NCBI Taxonomy" id="166010"/>
    <lineage>
        <taxon>Eukaryota</taxon>
        <taxon>Metazoa</taxon>
        <taxon>Ecdysozoa</taxon>
        <taxon>Nematoda</taxon>
        <taxon>Chromadorea</taxon>
        <taxon>Rhabditida</taxon>
        <taxon>Tylenchina</taxon>
        <taxon>Tylenchomorpha</taxon>
        <taxon>Sphaerularioidea</taxon>
        <taxon>Anguinidae</taxon>
        <taxon>Anguininae</taxon>
        <taxon>Ditylenchus</taxon>
    </lineage>
</organism>
<keyword evidence="3" id="KW-1185">Reference proteome</keyword>
<accession>A0AAD4MSH6</accession>
<sequence>MASQMSSSVYNIAWVYLLLDQADPKCWTCRKQQWLTLSPAGPPQESWTGVRTPAPRISGLTEEGRIGPKNVEVGAAEGRDGRPHPNAGADPYQVLRCSDLSIL</sequence>
<dbReference type="EMBL" id="JAKKPZ010000082">
    <property type="protein sequence ID" value="KAI1703476.1"/>
    <property type="molecule type" value="Genomic_DNA"/>
</dbReference>
<comment type="caution">
    <text evidence="2">The sequence shown here is derived from an EMBL/GenBank/DDBJ whole genome shotgun (WGS) entry which is preliminary data.</text>
</comment>
<name>A0AAD4MSH6_9BILA</name>
<proteinExistence type="predicted"/>
<gene>
    <name evidence="2" type="ORF">DdX_14901</name>
</gene>
<dbReference type="Proteomes" id="UP001201812">
    <property type="component" value="Unassembled WGS sequence"/>
</dbReference>
<dbReference type="AlphaFoldDB" id="A0AAD4MSH6"/>
<evidence type="ECO:0000256" key="1">
    <source>
        <dbReference type="SAM" id="MobiDB-lite"/>
    </source>
</evidence>
<reference evidence="2" key="1">
    <citation type="submission" date="2022-01" db="EMBL/GenBank/DDBJ databases">
        <title>Genome Sequence Resource for Two Populations of Ditylenchus destructor, the Migratory Endoparasitic Phytonematode.</title>
        <authorList>
            <person name="Zhang H."/>
            <person name="Lin R."/>
            <person name="Xie B."/>
        </authorList>
    </citation>
    <scope>NUCLEOTIDE SEQUENCE</scope>
    <source>
        <strain evidence="2">BazhouSP</strain>
    </source>
</reference>
<feature type="region of interest" description="Disordered" evidence="1">
    <location>
        <begin position="38"/>
        <end position="91"/>
    </location>
</feature>
<evidence type="ECO:0000313" key="2">
    <source>
        <dbReference type="EMBL" id="KAI1703476.1"/>
    </source>
</evidence>